<dbReference type="InterPro" id="IPR010982">
    <property type="entry name" value="Lambda_DNA-bd_dom_sf"/>
</dbReference>
<dbReference type="PANTHER" id="PTHR46558">
    <property type="entry name" value="TRACRIPTIONAL REGULATORY PROTEIN-RELATED-RELATED"/>
    <property type="match status" value="1"/>
</dbReference>
<keyword evidence="1 3" id="KW-0238">DNA-binding</keyword>
<dbReference type="InterPro" id="IPR001387">
    <property type="entry name" value="Cro/C1-type_HTH"/>
</dbReference>
<dbReference type="AlphaFoldDB" id="A0A562JCD6"/>
<reference evidence="3 4" key="1">
    <citation type="submission" date="2019-07" db="EMBL/GenBank/DDBJ databases">
        <title>Genomic Encyclopedia of Type Strains, Phase I: the one thousand microbial genomes (KMG-I) project.</title>
        <authorList>
            <person name="Kyrpides N."/>
        </authorList>
    </citation>
    <scope>NUCLEOTIDE SEQUENCE [LARGE SCALE GENOMIC DNA]</scope>
    <source>
        <strain evidence="3 4">DSM 13558</strain>
    </source>
</reference>
<evidence type="ECO:0000313" key="3">
    <source>
        <dbReference type="EMBL" id="TWH80505.1"/>
    </source>
</evidence>
<dbReference type="EMBL" id="VLKH01000004">
    <property type="protein sequence ID" value="TWH80505.1"/>
    <property type="molecule type" value="Genomic_DNA"/>
</dbReference>
<comment type="caution">
    <text evidence="3">The sequence shown here is derived from an EMBL/GenBank/DDBJ whole genome shotgun (WGS) entry which is preliminary data.</text>
</comment>
<accession>A0A562JCD6</accession>
<evidence type="ECO:0000259" key="2">
    <source>
        <dbReference type="PROSITE" id="PS50943"/>
    </source>
</evidence>
<dbReference type="Gene3D" id="1.10.260.40">
    <property type="entry name" value="lambda repressor-like DNA-binding domains"/>
    <property type="match status" value="1"/>
</dbReference>
<dbReference type="Proteomes" id="UP000315343">
    <property type="component" value="Unassembled WGS sequence"/>
</dbReference>
<evidence type="ECO:0000313" key="4">
    <source>
        <dbReference type="Proteomes" id="UP000315343"/>
    </source>
</evidence>
<dbReference type="OrthoDB" id="1634626at2"/>
<dbReference type="PROSITE" id="PS50943">
    <property type="entry name" value="HTH_CROC1"/>
    <property type="match status" value="1"/>
</dbReference>
<name>A0A562JCD6_9FIRM</name>
<gene>
    <name evidence="3" type="ORF">LY60_01767</name>
</gene>
<dbReference type="CDD" id="cd00093">
    <property type="entry name" value="HTH_XRE"/>
    <property type="match status" value="1"/>
</dbReference>
<sequence length="127" mass="14534">METSEVIRNLRIKNNLSSKELSKILNISESSVSLYESGKRKPSLGLIIKIADYFSVSTDYLLGLSHKENENNMAEKDFSMLIENIVYFLEKSDYIVYDGKMVSKTLTLILRNYLVGILENMKLLTTL</sequence>
<dbReference type="PANTHER" id="PTHR46558:SF11">
    <property type="entry name" value="HTH-TYPE TRANSCRIPTIONAL REGULATOR XRE"/>
    <property type="match status" value="1"/>
</dbReference>
<dbReference type="GO" id="GO:0003677">
    <property type="term" value="F:DNA binding"/>
    <property type="evidence" value="ECO:0007669"/>
    <property type="project" value="UniProtKB-KW"/>
</dbReference>
<keyword evidence="4" id="KW-1185">Reference proteome</keyword>
<dbReference type="Pfam" id="PF01381">
    <property type="entry name" value="HTH_3"/>
    <property type="match status" value="1"/>
</dbReference>
<dbReference type="SMART" id="SM00530">
    <property type="entry name" value="HTH_XRE"/>
    <property type="match status" value="1"/>
</dbReference>
<proteinExistence type="predicted"/>
<dbReference type="SUPFAM" id="SSF47413">
    <property type="entry name" value="lambda repressor-like DNA-binding domains"/>
    <property type="match status" value="1"/>
</dbReference>
<dbReference type="RefSeq" id="WP_145082435.1">
    <property type="nucleotide sequence ID" value="NZ_DAMBUX010000003.1"/>
</dbReference>
<feature type="domain" description="HTH cro/C1-type" evidence="2">
    <location>
        <begin position="7"/>
        <end position="61"/>
    </location>
</feature>
<evidence type="ECO:0000256" key="1">
    <source>
        <dbReference type="ARBA" id="ARBA00023125"/>
    </source>
</evidence>
<organism evidence="3 4">
    <name type="scientific">Sedimentibacter saalensis</name>
    <dbReference type="NCBI Taxonomy" id="130788"/>
    <lineage>
        <taxon>Bacteria</taxon>
        <taxon>Bacillati</taxon>
        <taxon>Bacillota</taxon>
        <taxon>Tissierellia</taxon>
        <taxon>Sedimentibacter</taxon>
    </lineage>
</organism>
<protein>
    <submittedName>
        <fullName evidence="3">DNA-binding XRE family transcriptional regulator</fullName>
    </submittedName>
</protein>